<dbReference type="InterPro" id="IPR017871">
    <property type="entry name" value="ABC_transporter-like_CS"/>
</dbReference>
<gene>
    <name evidence="4" type="ORF">IV88_GL001423</name>
</gene>
<dbReference type="PATRIC" id="fig|480391.4.peg.1447"/>
<dbReference type="GO" id="GO:0005524">
    <property type="term" value="F:ATP binding"/>
    <property type="evidence" value="ECO:0007669"/>
    <property type="project" value="UniProtKB-KW"/>
</dbReference>
<dbReference type="Pfam" id="PF12848">
    <property type="entry name" value="ABC_tran_Xtn"/>
    <property type="match status" value="1"/>
</dbReference>
<dbReference type="Pfam" id="PF00005">
    <property type="entry name" value="ABC_tran"/>
    <property type="match status" value="2"/>
</dbReference>
<dbReference type="InterPro" id="IPR003593">
    <property type="entry name" value="AAA+_ATPase"/>
</dbReference>
<dbReference type="PROSITE" id="PS50893">
    <property type="entry name" value="ABC_TRANSPORTER_2"/>
    <property type="match status" value="2"/>
</dbReference>
<dbReference type="SUPFAM" id="SSF52540">
    <property type="entry name" value="P-loop containing nucleoside triphosphate hydrolases"/>
    <property type="match status" value="2"/>
</dbReference>
<dbReference type="PANTHER" id="PTHR42855:SF2">
    <property type="entry name" value="DRUG RESISTANCE ABC TRANSPORTER,ATP-BINDING PROTEIN"/>
    <property type="match status" value="1"/>
</dbReference>
<dbReference type="FunFam" id="3.40.50.300:FF:000011">
    <property type="entry name" value="Putative ABC transporter ATP-binding component"/>
    <property type="match status" value="1"/>
</dbReference>
<keyword evidence="1" id="KW-0547">Nucleotide-binding</keyword>
<dbReference type="CDD" id="cd03221">
    <property type="entry name" value="ABCF_EF-3"/>
    <property type="match status" value="2"/>
</dbReference>
<keyword evidence="2" id="KW-0067">ATP-binding</keyword>
<sequence length="517" mass="58307">MSLLSVEHLSHSFADKQLYEDANFELNREDHMGIVGQNGAGKSTLIKILTGATLPDKGRVIWQNKVTYGYLDQYADIPKNDTLYEFLTTAYAELFKQRDLMEEYYAKYAENLDDKLLEKAGRLQENLDANNFYDIDTEINRVMTGLGLDDIGKDHIVSEMSGGQRSKIILAKLLLQNPDVLILDEPTNYLDTAHISWLADYLNGFEGAFMVISHDYDFLQKVTNCICDVAFNQITKYRGDFQSAMRQKDARKETQLKAFEKQQVVIEKAENFIRKNKAGQRSTMAKSREKMLNRMEKIDPPSENIQGHFDFPYLETGSQNAVAVTKLAVGYGKKQLLEPVTFSMTAGEKVAFSGFNGAGKSTLIKSILGLIPALDGSASFSPSAKVNYFSQELTWDNPKLTPLETIQAKYPTMLPKTIRTKLAKCGINAADTIKPMHLLSGGEQTKVKLALLELIESNFLIMDEPTNHLDDETKRALGEALQRFKGNLIVVSHEDSFYSTWIDKEINVEKLRLDRAK</sequence>
<dbReference type="EMBL" id="JQCQ01000005">
    <property type="protein sequence ID" value="KRO25888.1"/>
    <property type="molecule type" value="Genomic_DNA"/>
</dbReference>
<dbReference type="InterPro" id="IPR051309">
    <property type="entry name" value="ABCF_ATPase"/>
</dbReference>
<dbReference type="Proteomes" id="UP000051249">
    <property type="component" value="Unassembled WGS sequence"/>
</dbReference>
<keyword evidence="5" id="KW-1185">Reference proteome</keyword>
<name>A0A0R2NNB8_9LACO</name>
<organism evidence="4 5">
    <name type="scientific">Pediococcus argentinicus</name>
    <dbReference type="NCBI Taxonomy" id="480391"/>
    <lineage>
        <taxon>Bacteria</taxon>
        <taxon>Bacillati</taxon>
        <taxon>Bacillota</taxon>
        <taxon>Bacilli</taxon>
        <taxon>Lactobacillales</taxon>
        <taxon>Lactobacillaceae</taxon>
        <taxon>Pediococcus</taxon>
    </lineage>
</organism>
<feature type="domain" description="ABC transporter" evidence="3">
    <location>
        <begin position="322"/>
        <end position="516"/>
    </location>
</feature>
<dbReference type="GO" id="GO:0016887">
    <property type="term" value="F:ATP hydrolysis activity"/>
    <property type="evidence" value="ECO:0007669"/>
    <property type="project" value="InterPro"/>
</dbReference>
<dbReference type="InterPro" id="IPR003439">
    <property type="entry name" value="ABC_transporter-like_ATP-bd"/>
</dbReference>
<dbReference type="PROSITE" id="PS00211">
    <property type="entry name" value="ABC_TRANSPORTER_1"/>
    <property type="match status" value="1"/>
</dbReference>
<evidence type="ECO:0000259" key="3">
    <source>
        <dbReference type="PROSITE" id="PS50893"/>
    </source>
</evidence>
<protein>
    <submittedName>
        <fullName evidence="4">ABC transporter ATPase</fullName>
    </submittedName>
</protein>
<dbReference type="OrthoDB" id="9762369at2"/>
<dbReference type="InterPro" id="IPR027417">
    <property type="entry name" value="P-loop_NTPase"/>
</dbReference>
<dbReference type="InterPro" id="IPR032781">
    <property type="entry name" value="ABC_tran_Xtn"/>
</dbReference>
<proteinExistence type="predicted"/>
<reference evidence="4 5" key="1">
    <citation type="journal article" date="2015" name="Genome Announc.">
        <title>Expanding the biotechnology potential of lactobacilli through comparative genomics of 213 strains and associated genera.</title>
        <authorList>
            <person name="Sun Z."/>
            <person name="Harris H.M."/>
            <person name="McCann A."/>
            <person name="Guo C."/>
            <person name="Argimon S."/>
            <person name="Zhang W."/>
            <person name="Yang X."/>
            <person name="Jeffery I.B."/>
            <person name="Cooney J.C."/>
            <person name="Kagawa T.F."/>
            <person name="Liu W."/>
            <person name="Song Y."/>
            <person name="Salvetti E."/>
            <person name="Wrobel A."/>
            <person name="Rasinkangas P."/>
            <person name="Parkhill J."/>
            <person name="Rea M.C."/>
            <person name="O'Sullivan O."/>
            <person name="Ritari J."/>
            <person name="Douillard F.P."/>
            <person name="Paul Ross R."/>
            <person name="Yang R."/>
            <person name="Briner A.E."/>
            <person name="Felis G.E."/>
            <person name="de Vos W.M."/>
            <person name="Barrangou R."/>
            <person name="Klaenhammer T.R."/>
            <person name="Caufield P.W."/>
            <person name="Cui Y."/>
            <person name="Zhang H."/>
            <person name="O'Toole P.W."/>
        </authorList>
    </citation>
    <scope>NUCLEOTIDE SEQUENCE [LARGE SCALE GENOMIC DNA]</scope>
    <source>
        <strain evidence="4 5">DSM 23026</strain>
    </source>
</reference>
<comment type="caution">
    <text evidence="4">The sequence shown here is derived from an EMBL/GenBank/DDBJ whole genome shotgun (WGS) entry which is preliminary data.</text>
</comment>
<dbReference type="SMART" id="SM00382">
    <property type="entry name" value="AAA"/>
    <property type="match status" value="2"/>
</dbReference>
<dbReference type="PANTHER" id="PTHR42855">
    <property type="entry name" value="ABC TRANSPORTER ATP-BINDING SUBUNIT"/>
    <property type="match status" value="1"/>
</dbReference>
<evidence type="ECO:0000313" key="4">
    <source>
        <dbReference type="EMBL" id="KRO25888.1"/>
    </source>
</evidence>
<dbReference type="Gene3D" id="3.40.50.300">
    <property type="entry name" value="P-loop containing nucleotide triphosphate hydrolases"/>
    <property type="match status" value="2"/>
</dbReference>
<evidence type="ECO:0000256" key="1">
    <source>
        <dbReference type="ARBA" id="ARBA00022741"/>
    </source>
</evidence>
<feature type="domain" description="ABC transporter" evidence="3">
    <location>
        <begin position="4"/>
        <end position="256"/>
    </location>
</feature>
<dbReference type="AlphaFoldDB" id="A0A0R2NNB8"/>
<evidence type="ECO:0000256" key="2">
    <source>
        <dbReference type="ARBA" id="ARBA00022840"/>
    </source>
</evidence>
<evidence type="ECO:0000313" key="5">
    <source>
        <dbReference type="Proteomes" id="UP000051249"/>
    </source>
</evidence>
<dbReference type="RefSeq" id="WP_057798275.1">
    <property type="nucleotide sequence ID" value="NZ_BJZZ01000005.1"/>
</dbReference>
<accession>A0A0R2NNB8</accession>
<dbReference type="NCBIfam" id="NF000355">
    <property type="entry name" value="ribo_prot_ABC_F"/>
    <property type="match status" value="1"/>
</dbReference>